<dbReference type="EMBL" id="AP021881">
    <property type="protein sequence ID" value="BBP00423.1"/>
    <property type="molecule type" value="Genomic_DNA"/>
</dbReference>
<protein>
    <recommendedName>
        <fullName evidence="3">Porin</fullName>
    </recommendedName>
</protein>
<dbReference type="Proteomes" id="UP000463939">
    <property type="component" value="Chromosome"/>
</dbReference>
<reference evidence="2" key="1">
    <citation type="submission" date="2019-11" db="EMBL/GenBank/DDBJ databases">
        <title>Isolation and characterization of a novel species in the genus Sulfuriferula.</title>
        <authorList>
            <person name="Mochizuki J."/>
            <person name="Kojima H."/>
            <person name="Fukui M."/>
        </authorList>
    </citation>
    <scope>NUCLEOTIDE SEQUENCE [LARGE SCALE GENOMIC DNA]</scope>
    <source>
        <strain evidence="2">SGTM</strain>
    </source>
</reference>
<dbReference type="Gene3D" id="2.40.160.10">
    <property type="entry name" value="Porin"/>
    <property type="match status" value="1"/>
</dbReference>
<sequence>MPVWASDSEINFDYQPGKGLQIPGTGLNFGGYADFGIQNDRQHPTSISINNLSIFLHWDNDGKVRVFSELDLENALAWESANGVTTNHAYLGLERLYADYLYSEKLNLRAGKFLTPIGRWNVIHAAPLVWTTSRPLVTERSFPTNATGGMAYGTIPIWNSAIDYSIYAAMTQDWRSDPKLDPFEEAYGFHLTLPTSHLGEIGVSYANFEQKSSIGDRKNLVGIDYFWSKNRYEISSEGVYRRSENAAYRDTKGIFIQGVAPISQSWYGIGRYEFYDNGDPGAAMNLWLGGVAKRVSPAMIFKAEFSHADNNRIKAPEGFFTSLAILF</sequence>
<evidence type="ECO:0000313" key="2">
    <source>
        <dbReference type="Proteomes" id="UP000463939"/>
    </source>
</evidence>
<evidence type="ECO:0000313" key="1">
    <source>
        <dbReference type="EMBL" id="BBP00423.1"/>
    </source>
</evidence>
<accession>A0A809S8C5</accession>
<evidence type="ECO:0008006" key="3">
    <source>
        <dbReference type="Google" id="ProtNLM"/>
    </source>
</evidence>
<dbReference type="SUPFAM" id="SSF56935">
    <property type="entry name" value="Porins"/>
    <property type="match status" value="1"/>
</dbReference>
<keyword evidence="2" id="KW-1185">Reference proteome</keyword>
<proteinExistence type="predicted"/>
<dbReference type="AlphaFoldDB" id="A0A809S8C5"/>
<dbReference type="KEGG" id="sniv:SFSGTM_11310"/>
<dbReference type="InterPro" id="IPR023614">
    <property type="entry name" value="Porin_dom_sf"/>
</dbReference>
<organism evidence="1 2">
    <name type="scientific">Sulfuriferula nivalis</name>
    <dbReference type="NCBI Taxonomy" id="2675298"/>
    <lineage>
        <taxon>Bacteria</taxon>
        <taxon>Pseudomonadati</taxon>
        <taxon>Pseudomonadota</taxon>
        <taxon>Betaproteobacteria</taxon>
        <taxon>Nitrosomonadales</taxon>
        <taxon>Sulfuricellaceae</taxon>
        <taxon>Sulfuriferula</taxon>
    </lineage>
</organism>
<name>A0A809S8C5_9PROT</name>
<gene>
    <name evidence="1" type="ORF">SFSGTM_11310</name>
</gene>